<evidence type="ECO:0000313" key="2">
    <source>
        <dbReference type="Proteomes" id="UP001431209"/>
    </source>
</evidence>
<evidence type="ECO:0000313" key="1">
    <source>
        <dbReference type="EMBL" id="KAL0479822.1"/>
    </source>
</evidence>
<name>A0AAW2YR43_9EUKA</name>
<keyword evidence="2" id="KW-1185">Reference proteome</keyword>
<protein>
    <submittedName>
        <fullName evidence="1">ATAD2</fullName>
    </submittedName>
</protein>
<dbReference type="Proteomes" id="UP001431209">
    <property type="component" value="Unassembled WGS sequence"/>
</dbReference>
<organism evidence="1 2">
    <name type="scientific">Acrasis kona</name>
    <dbReference type="NCBI Taxonomy" id="1008807"/>
    <lineage>
        <taxon>Eukaryota</taxon>
        <taxon>Discoba</taxon>
        <taxon>Heterolobosea</taxon>
        <taxon>Tetramitia</taxon>
        <taxon>Eutetramitia</taxon>
        <taxon>Acrasidae</taxon>
        <taxon>Acrasis</taxon>
    </lineage>
</organism>
<gene>
    <name evidence="1" type="ORF">AKO1_007477</name>
</gene>
<comment type="caution">
    <text evidence="1">The sequence shown here is derived from an EMBL/GenBank/DDBJ whole genome shotgun (WGS) entry which is preliminary data.</text>
</comment>
<dbReference type="AlphaFoldDB" id="A0AAW2YR43"/>
<accession>A0AAW2YR43</accession>
<proteinExistence type="predicted"/>
<reference evidence="1 2" key="1">
    <citation type="submission" date="2024-03" db="EMBL/GenBank/DDBJ databases">
        <title>The Acrasis kona genome and developmental transcriptomes reveal deep origins of eukaryotic multicellular pathways.</title>
        <authorList>
            <person name="Sheikh S."/>
            <person name="Fu C.-J."/>
            <person name="Brown M.W."/>
            <person name="Baldauf S.L."/>
        </authorList>
    </citation>
    <scope>NUCLEOTIDE SEQUENCE [LARGE SCALE GENOMIC DNA]</scope>
    <source>
        <strain evidence="1 2">ATCC MYA-3509</strain>
    </source>
</reference>
<sequence length="136" mass="15506">MFNQQCSLPCSNKQKKYNQLLLVPPTRTMKDSVKLDFNARSVMLHTAVSVIVEPQQCSQLVGKITTTPQQKKKLAIPSAPRKVKKPIRMNEEITSSVRRRLCFDDFVVDESTVPGFKLRTDEEPVANKITRPFCEI</sequence>
<dbReference type="EMBL" id="JAOPGA020000603">
    <property type="protein sequence ID" value="KAL0479822.1"/>
    <property type="molecule type" value="Genomic_DNA"/>
</dbReference>